<feature type="region of interest" description="Disordered" evidence="1">
    <location>
        <begin position="629"/>
        <end position="666"/>
    </location>
</feature>
<evidence type="ECO:0000256" key="1">
    <source>
        <dbReference type="SAM" id="MobiDB-lite"/>
    </source>
</evidence>
<evidence type="ECO:0000259" key="3">
    <source>
        <dbReference type="SMART" id="SM01293"/>
    </source>
</evidence>
<evidence type="ECO:0000313" key="4">
    <source>
        <dbReference type="EMBL" id="KAJ6252814.1"/>
    </source>
</evidence>
<feature type="domain" description="Far11/STRP C-terminal" evidence="3">
    <location>
        <begin position="297"/>
        <end position="691"/>
    </location>
</feature>
<feature type="region of interest" description="Disordered" evidence="1">
    <location>
        <begin position="470"/>
        <end position="493"/>
    </location>
</feature>
<feature type="domain" description="Far11/STRP N-terminal" evidence="2">
    <location>
        <begin position="31"/>
        <end position="328"/>
    </location>
</feature>
<gene>
    <name evidence="4" type="ORF">M0813_13793</name>
</gene>
<dbReference type="SMART" id="SM01292">
    <property type="entry name" value="N1221"/>
    <property type="match status" value="1"/>
</dbReference>
<dbReference type="Pfam" id="PF07923">
    <property type="entry name" value="N1221"/>
    <property type="match status" value="1"/>
</dbReference>
<evidence type="ECO:0000259" key="2">
    <source>
        <dbReference type="SMART" id="SM01292"/>
    </source>
</evidence>
<dbReference type="Proteomes" id="UP001150062">
    <property type="component" value="Unassembled WGS sequence"/>
</dbReference>
<dbReference type="InterPro" id="IPR021819">
    <property type="entry name" value="Far11/STRP_C"/>
</dbReference>
<dbReference type="EMBL" id="JAOAOG010000038">
    <property type="protein sequence ID" value="KAJ6252814.1"/>
    <property type="molecule type" value="Genomic_DNA"/>
</dbReference>
<feature type="compositionally biased region" description="Acidic residues" evidence="1">
    <location>
        <begin position="638"/>
        <end position="660"/>
    </location>
</feature>
<evidence type="ECO:0000313" key="5">
    <source>
        <dbReference type="Proteomes" id="UP001150062"/>
    </source>
</evidence>
<dbReference type="PANTHER" id="PTHR13239">
    <property type="entry name" value="PROTEIN REQUIRED FOR HYPHAL ANASTOMOSIS HAM-2"/>
    <property type="match status" value="1"/>
</dbReference>
<sequence>MSNDTFSLQSLEDFLKMKRAEKQKKEVEKKEKWKEYKYTDYDSLHQEISDIFSFGEQKEIQTVCSKAYSKQMKTIFGEVLEWKTMKNEQKTEIIEILLENLELKDFKKRLRSMCALLYISTGLPNEFTVFEKRIQQIINNNRLINQSDALTIFINYLIMLSYSELSEEPSKHQIVKANFDLRLILNLLLVLIEINKDTPEFTKEITGQFVFEKNFVFLPFKLISDANDHPQRKYPIKKILLLLWKLLLFTGESLKSENTKNDPIFKLKSCQKDKVEFVKKVDEKYSNFFPDIKKALPRAFEEGFEVIEKHMYNPNNYNSKPKGTKFENFYELEYPNITRYLIILLNIMLSAMPFGEYEGPIDYKNEFECISDKNSKNENSILQNVKNNLDKERTKEIILKSISAILLLLLKRAKANHTLQFEYLCQILVDSNTILMLLKLFNIDLKKFIKPAVIIEDELFLPPEIFEEQNDKENENENENEKEKENENEKEKENEYKIPKASLELSWRRIFTLINLIRILQKLIKNKPNRVKSNMRFKQGTPILEKLLKLDVKVVSFYTLKVLKNLLRFMGKQWIERKMNVISEMYIMLGSGLNSDWLFPEKGEKLRSDNLKLLDKTLREHVSNFNIPYSLRSHQENEDSDSDSDDDDDDDDNGYDDEDIEITKQREVLMEESVDDILNQINLKENWKENYEQWLDKEVFSENSTIPSEFDEEDSVEF</sequence>
<proteinExistence type="predicted"/>
<dbReference type="InterPro" id="IPR012486">
    <property type="entry name" value="Far11/STRP_N"/>
</dbReference>
<dbReference type="PANTHER" id="PTHR13239:SF4">
    <property type="entry name" value="AT25231P"/>
    <property type="match status" value="1"/>
</dbReference>
<keyword evidence="5" id="KW-1185">Reference proteome</keyword>
<accession>A0ABQ8Z7E1</accession>
<name>A0ABQ8Z7E1_9EUKA</name>
<protein>
    <submittedName>
        <fullName evidence="4">Protein required for hyphal anastomosis ham-2</fullName>
    </submittedName>
</protein>
<dbReference type="Pfam" id="PF11882">
    <property type="entry name" value="DUF3402"/>
    <property type="match status" value="1"/>
</dbReference>
<reference evidence="4" key="1">
    <citation type="submission" date="2022-08" db="EMBL/GenBank/DDBJ databases">
        <title>Novel sulfate-reducing endosymbionts in the free-living metamonad Anaeramoeba.</title>
        <authorList>
            <person name="Jerlstrom-Hultqvist J."/>
            <person name="Cepicka I."/>
            <person name="Gallot-Lavallee L."/>
            <person name="Salas-Leiva D."/>
            <person name="Curtis B.A."/>
            <person name="Zahonova K."/>
            <person name="Pipaliya S."/>
            <person name="Dacks J."/>
            <person name="Roger A.J."/>
        </authorList>
    </citation>
    <scope>NUCLEOTIDE SEQUENCE</scope>
    <source>
        <strain evidence="4">Schooner1</strain>
    </source>
</reference>
<comment type="caution">
    <text evidence="4">The sequence shown here is derived from an EMBL/GenBank/DDBJ whole genome shotgun (WGS) entry which is preliminary data.</text>
</comment>
<dbReference type="InterPro" id="IPR040185">
    <property type="entry name" value="Far11/STRP"/>
</dbReference>
<organism evidence="4 5">
    <name type="scientific">Anaeramoeba flamelloides</name>
    <dbReference type="NCBI Taxonomy" id="1746091"/>
    <lineage>
        <taxon>Eukaryota</taxon>
        <taxon>Metamonada</taxon>
        <taxon>Anaeramoebidae</taxon>
        <taxon>Anaeramoeba</taxon>
    </lineage>
</organism>
<dbReference type="SMART" id="SM01293">
    <property type="entry name" value="DUF3402"/>
    <property type="match status" value="1"/>
</dbReference>